<dbReference type="Proteomes" id="UP000054725">
    <property type="component" value="Unassembled WGS sequence"/>
</dbReference>
<name>A0A0W0X3M6_9GAMM</name>
<dbReference type="InterPro" id="IPR012893">
    <property type="entry name" value="HipA-like_C"/>
</dbReference>
<keyword evidence="2" id="KW-0808">Transferase</keyword>
<dbReference type="PATRIC" id="fig|45070.6.peg.341"/>
<evidence type="ECO:0000313" key="5">
    <source>
        <dbReference type="EMBL" id="KTD39129.1"/>
    </source>
</evidence>
<protein>
    <recommendedName>
        <fullName evidence="4">HipA-like C-terminal domain-containing protein</fullName>
    </recommendedName>
</protein>
<proteinExistence type="inferred from homology"/>
<dbReference type="AlphaFoldDB" id="A0A0W0X3M6"/>
<dbReference type="OrthoDB" id="9812605at2"/>
<dbReference type="EMBL" id="LNYO01000003">
    <property type="protein sequence ID" value="KTD39129.1"/>
    <property type="molecule type" value="Genomic_DNA"/>
</dbReference>
<keyword evidence="3" id="KW-0418">Kinase</keyword>
<reference evidence="5 6" key="1">
    <citation type="submission" date="2015-11" db="EMBL/GenBank/DDBJ databases">
        <title>Genomic analysis of 38 Legionella species identifies large and diverse effector repertoires.</title>
        <authorList>
            <person name="Burstein D."/>
            <person name="Amaro F."/>
            <person name="Zusman T."/>
            <person name="Lifshitz Z."/>
            <person name="Cohen O."/>
            <person name="Gilbert J.A."/>
            <person name="Pupko T."/>
            <person name="Shuman H.A."/>
            <person name="Segal G."/>
        </authorList>
    </citation>
    <scope>NUCLEOTIDE SEQUENCE [LARGE SCALE GENOMIC DNA]</scope>
    <source>
        <strain evidence="5 6">ATCC 49506</strain>
    </source>
</reference>
<dbReference type="GO" id="GO:0004674">
    <property type="term" value="F:protein serine/threonine kinase activity"/>
    <property type="evidence" value="ECO:0007669"/>
    <property type="project" value="TreeGrafter"/>
</dbReference>
<dbReference type="PANTHER" id="PTHR37419:SF1">
    <property type="entry name" value="SERINE_THREONINE-PROTEIN KINASE TOXIN HIPA"/>
    <property type="match status" value="1"/>
</dbReference>
<dbReference type="Pfam" id="PF07804">
    <property type="entry name" value="HipA_C"/>
    <property type="match status" value="1"/>
</dbReference>
<dbReference type="RefSeq" id="WP_058503413.1">
    <property type="nucleotide sequence ID" value="NZ_CAAAIF010000019.1"/>
</dbReference>
<keyword evidence="6" id="KW-1185">Reference proteome</keyword>
<gene>
    <name evidence="5" type="ORF">Lnau_0328</name>
</gene>
<accession>A0A0W0X3M6</accession>
<feature type="domain" description="HipA-like C-terminal" evidence="4">
    <location>
        <begin position="72"/>
        <end position="223"/>
    </location>
</feature>
<comment type="similarity">
    <text evidence="1">Belongs to the HipA Ser/Thr kinase family.</text>
</comment>
<evidence type="ECO:0000313" key="6">
    <source>
        <dbReference type="Proteomes" id="UP000054725"/>
    </source>
</evidence>
<dbReference type="STRING" id="45070.Lnau_0328"/>
<dbReference type="GO" id="GO:0005829">
    <property type="term" value="C:cytosol"/>
    <property type="evidence" value="ECO:0007669"/>
    <property type="project" value="TreeGrafter"/>
</dbReference>
<evidence type="ECO:0000256" key="1">
    <source>
        <dbReference type="ARBA" id="ARBA00010164"/>
    </source>
</evidence>
<evidence type="ECO:0000259" key="4">
    <source>
        <dbReference type="Pfam" id="PF07804"/>
    </source>
</evidence>
<organism evidence="5 6">
    <name type="scientific">Legionella nautarum</name>
    <dbReference type="NCBI Taxonomy" id="45070"/>
    <lineage>
        <taxon>Bacteria</taxon>
        <taxon>Pseudomonadati</taxon>
        <taxon>Pseudomonadota</taxon>
        <taxon>Gammaproteobacteria</taxon>
        <taxon>Legionellales</taxon>
        <taxon>Legionellaceae</taxon>
        <taxon>Legionella</taxon>
    </lineage>
</organism>
<dbReference type="InterPro" id="IPR052028">
    <property type="entry name" value="HipA_Ser/Thr_kinase"/>
</dbReference>
<evidence type="ECO:0000256" key="3">
    <source>
        <dbReference type="ARBA" id="ARBA00022777"/>
    </source>
</evidence>
<dbReference type="Gene3D" id="1.10.1070.20">
    <property type="match status" value="1"/>
</dbReference>
<comment type="caution">
    <text evidence="5">The sequence shown here is derived from an EMBL/GenBank/DDBJ whole genome shotgun (WGS) entry which is preliminary data.</text>
</comment>
<evidence type="ECO:0000256" key="2">
    <source>
        <dbReference type="ARBA" id="ARBA00022679"/>
    </source>
</evidence>
<dbReference type="PANTHER" id="PTHR37419">
    <property type="entry name" value="SERINE/THREONINE-PROTEIN KINASE TOXIN HIPA"/>
    <property type="match status" value="1"/>
</dbReference>
<sequence length="301" mass="34708">MKCLKCQLSIKDPNLSHYGLHFECFTEWFNVPTSAEFTSLQQRPTTSSDPINSLARQNDSFFHGKFKKYSAELHGSAYILKMRQKDAPQLPEVEYLCNQIGKYLDVAVAEFYYIAFYGDKIFVTKNFIKPGAPVDLQHIYHFRTDEQHSCEGIIHVITQKTQRPNDVRMFIKALLFDALIGNNDRHGRNLAFITTANSTVLSPIYDNVSYLSLEDGEMLKADFNPTGRISTLTTYEPSMRDYVKELKRLGYTDDIQEFYQSIKLTQIIQLVDDSFCNSLMKEAIKALVKKRFGELEHECTN</sequence>